<evidence type="ECO:0000313" key="15">
    <source>
        <dbReference type="Proteomes" id="UP000694569"/>
    </source>
</evidence>
<name>A0A8C5LXU5_9ANUR</name>
<feature type="repeat" description="WD" evidence="12">
    <location>
        <begin position="48"/>
        <end position="83"/>
    </location>
</feature>
<evidence type="ECO:0000256" key="6">
    <source>
        <dbReference type="ARBA" id="ARBA00022737"/>
    </source>
</evidence>
<evidence type="ECO:0000256" key="12">
    <source>
        <dbReference type="PROSITE-ProRule" id="PRU00221"/>
    </source>
</evidence>
<evidence type="ECO:0000256" key="3">
    <source>
        <dbReference type="ARBA" id="ARBA00006260"/>
    </source>
</evidence>
<feature type="region of interest" description="Disordered" evidence="13">
    <location>
        <begin position="284"/>
        <end position="316"/>
    </location>
</feature>
<keyword evidence="9" id="KW-0539">Nucleus</keyword>
<dbReference type="OrthoDB" id="406844at2759"/>
<evidence type="ECO:0000256" key="9">
    <source>
        <dbReference type="ARBA" id="ARBA00023242"/>
    </source>
</evidence>
<dbReference type="GO" id="GO:0005634">
    <property type="term" value="C:nucleus"/>
    <property type="evidence" value="ECO:0007669"/>
    <property type="project" value="UniProtKB-SubCell"/>
</dbReference>
<dbReference type="Pfam" id="PF00400">
    <property type="entry name" value="WD40"/>
    <property type="match status" value="2"/>
</dbReference>
<comment type="subcellular location">
    <subcellularLocation>
        <location evidence="2">Cytoplasm</location>
        <location evidence="2">Cytoskeleton</location>
    </subcellularLocation>
    <subcellularLocation>
        <location evidence="1">Nucleus</location>
    </subcellularLocation>
</comment>
<dbReference type="Ensembl" id="ENSLLET00000004035.1">
    <property type="protein sequence ID" value="ENSLLEP00000003853.1"/>
    <property type="gene ID" value="ENSLLEG00000002479.1"/>
</dbReference>
<evidence type="ECO:0000256" key="10">
    <source>
        <dbReference type="ARBA" id="ARBA00045382"/>
    </source>
</evidence>
<evidence type="ECO:0000256" key="13">
    <source>
        <dbReference type="SAM" id="MobiDB-lite"/>
    </source>
</evidence>
<accession>A0A8C5LXU5</accession>
<evidence type="ECO:0000256" key="8">
    <source>
        <dbReference type="ARBA" id="ARBA00023212"/>
    </source>
</evidence>
<keyword evidence="8 11" id="KW-0206">Cytoskeleton</keyword>
<evidence type="ECO:0000256" key="11">
    <source>
        <dbReference type="PIRNR" id="PIRNR038093"/>
    </source>
</evidence>
<comment type="function">
    <text evidence="11">Functions as component of the Arp2/3 complex which is involved in regulation of actin polymerization and together with an activating nucleation-promoting factor (NPF) mediates the formation of branched actin networks.</text>
</comment>
<dbReference type="AlphaFoldDB" id="A0A8C5LXU5"/>
<dbReference type="PROSITE" id="PS50082">
    <property type="entry name" value="WD_REPEATS_2"/>
    <property type="match status" value="1"/>
</dbReference>
<dbReference type="PANTHER" id="PTHR10709:SF10">
    <property type="entry name" value="ACTIN-RELATED PROTEIN 2_3 COMPLEX SUBUNIT 1B"/>
    <property type="match status" value="1"/>
</dbReference>
<dbReference type="PANTHER" id="PTHR10709">
    <property type="entry name" value="ACTIN-RELATED PROTEIN 2/3 COMPLEX SUBUNIT 1"/>
    <property type="match status" value="1"/>
</dbReference>
<dbReference type="PROSITE" id="PS50294">
    <property type="entry name" value="WD_REPEATS_REGION"/>
    <property type="match status" value="1"/>
</dbReference>
<proteinExistence type="inferred from homology"/>
<keyword evidence="7 11" id="KW-0009">Actin-binding</keyword>
<dbReference type="FunFam" id="2.130.10.10:FF:000030">
    <property type="entry name" value="Actin-related protein 2/3 complex subunit"/>
    <property type="match status" value="1"/>
</dbReference>
<dbReference type="InterPro" id="IPR036322">
    <property type="entry name" value="WD40_repeat_dom_sf"/>
</dbReference>
<dbReference type="InterPro" id="IPR017383">
    <property type="entry name" value="ARPC1"/>
</dbReference>
<dbReference type="GO" id="GO:0034314">
    <property type="term" value="P:Arp2/3 complex-mediated actin nucleation"/>
    <property type="evidence" value="ECO:0007669"/>
    <property type="project" value="UniProtKB-UniRule"/>
</dbReference>
<dbReference type="SMART" id="SM00320">
    <property type="entry name" value="WD40"/>
    <property type="match status" value="4"/>
</dbReference>
<dbReference type="SUPFAM" id="SSF50978">
    <property type="entry name" value="WD40 repeat-like"/>
    <property type="match status" value="1"/>
</dbReference>
<dbReference type="InterPro" id="IPR015943">
    <property type="entry name" value="WD40/YVTN_repeat-like_dom_sf"/>
</dbReference>
<organism evidence="14 15">
    <name type="scientific">Leptobrachium leishanense</name>
    <name type="common">Leishan spiny toad</name>
    <dbReference type="NCBI Taxonomy" id="445787"/>
    <lineage>
        <taxon>Eukaryota</taxon>
        <taxon>Metazoa</taxon>
        <taxon>Chordata</taxon>
        <taxon>Craniata</taxon>
        <taxon>Vertebrata</taxon>
        <taxon>Euteleostomi</taxon>
        <taxon>Amphibia</taxon>
        <taxon>Batrachia</taxon>
        <taxon>Anura</taxon>
        <taxon>Pelobatoidea</taxon>
        <taxon>Megophryidae</taxon>
        <taxon>Leptobrachium</taxon>
    </lineage>
</organism>
<evidence type="ECO:0000313" key="14">
    <source>
        <dbReference type="Ensembl" id="ENSLLEP00000003853.1"/>
    </source>
</evidence>
<evidence type="ECO:0000256" key="1">
    <source>
        <dbReference type="ARBA" id="ARBA00004123"/>
    </source>
</evidence>
<dbReference type="GO" id="GO:0051015">
    <property type="term" value="F:actin filament binding"/>
    <property type="evidence" value="ECO:0007669"/>
    <property type="project" value="TreeGrafter"/>
</dbReference>
<reference evidence="14" key="2">
    <citation type="submission" date="2025-09" db="UniProtKB">
        <authorList>
            <consortium name="Ensembl"/>
        </authorList>
    </citation>
    <scope>IDENTIFICATION</scope>
</reference>
<dbReference type="Gene3D" id="2.130.10.10">
    <property type="entry name" value="YVTN repeat-like/Quinoprotein amine dehydrogenase"/>
    <property type="match status" value="1"/>
</dbReference>
<evidence type="ECO:0000256" key="4">
    <source>
        <dbReference type="ARBA" id="ARBA00022490"/>
    </source>
</evidence>
<feature type="compositionally biased region" description="Polar residues" evidence="13">
    <location>
        <begin position="307"/>
        <end position="316"/>
    </location>
</feature>
<keyword evidence="4 11" id="KW-0963">Cytoplasm</keyword>
<dbReference type="GO" id="GO:0005885">
    <property type="term" value="C:Arp2/3 protein complex"/>
    <property type="evidence" value="ECO:0007669"/>
    <property type="project" value="UniProtKB-UniRule"/>
</dbReference>
<comment type="similarity">
    <text evidence="3 11">Belongs to the WD repeat ARPC1 family.</text>
</comment>
<sequence length="366" mass="41258">MAFHSFLLEPINCHAWNKNGTMIAFCPNSHDVHIYKKDLAKWTKINEVKEHNGQVTGIDWAPESNHIVTCGTERNAYVWTLRNNVWKPTLVILRINRAARSVKWSPKENKFAVGSDSRLIFICYFEQENDWWVCKHIKKTIRSTVLSLDWHPNNVLLAAGSSDFKSRIFSSYIKEVEERPAPTPWGSKMLFGELIFESNTSCGWVLSVSFSHREDRMAWASHDSCICIADATKNTRVTTCHVPLLASAALPVADWAPGHDCYPMLFTYDEAQGSLRFGGKLDVPKQSSQRSMTAREKFQNLGKKANSDTTNNTSLDSLHKNSISQISVLSGGKARCTKFCTTGMDGGMCNWEVKSLEASLKDLKTK</sequence>
<keyword evidence="15" id="KW-1185">Reference proteome</keyword>
<protein>
    <recommendedName>
        <fullName evidence="11">Actin-related protein 2/3 complex subunit</fullName>
    </recommendedName>
</protein>
<evidence type="ECO:0000256" key="7">
    <source>
        <dbReference type="ARBA" id="ARBA00023203"/>
    </source>
</evidence>
<comment type="function">
    <text evidence="10">Component of the Arp2/3 complex, a multiprotein complex that mediates actin polymerization upon stimulation by nucleation-promoting factor (NPF). The Arp2/3 complex mediates the formation of branched actin networks in the cytoplasm, providing the force for cell motility. In addition to its role in the cytoplasmic cytoskeleton, the Arp2/3 complex also promotes actin polymerization in the nucleus, thereby regulating gene transcription and repair of damaged DNA. The Arp2/3 complex promotes homologous recombination (HR) repair in response to DNA damage by promoting nuclear actin polymerization, leading to drive motility of double-strand breaks (DSBs).</text>
</comment>
<reference evidence="14" key="1">
    <citation type="submission" date="2025-08" db="UniProtKB">
        <authorList>
            <consortium name="Ensembl"/>
        </authorList>
    </citation>
    <scope>IDENTIFICATION</scope>
</reference>
<dbReference type="PIRSF" id="PIRSF038093">
    <property type="entry name" value="ARP2/3_su1"/>
    <property type="match status" value="1"/>
</dbReference>
<keyword evidence="5 12" id="KW-0853">WD repeat</keyword>
<keyword evidence="6" id="KW-0677">Repeat</keyword>
<dbReference type="Proteomes" id="UP000694569">
    <property type="component" value="Unplaced"/>
</dbReference>
<evidence type="ECO:0000256" key="5">
    <source>
        <dbReference type="ARBA" id="ARBA00022574"/>
    </source>
</evidence>
<dbReference type="GeneTree" id="ENSGT00950000183183"/>
<evidence type="ECO:0000256" key="2">
    <source>
        <dbReference type="ARBA" id="ARBA00004245"/>
    </source>
</evidence>
<dbReference type="InterPro" id="IPR001680">
    <property type="entry name" value="WD40_rpt"/>
</dbReference>